<dbReference type="AlphaFoldDB" id="A0A6B0S0K2"/>
<reference evidence="2" key="1">
    <citation type="submission" date="2019-10" db="EMBL/GenBank/DDBJ databases">
        <title>The sequence and de novo assembly of the wild yak genome.</title>
        <authorList>
            <person name="Liu Y."/>
        </authorList>
    </citation>
    <scope>NUCLEOTIDE SEQUENCE [LARGE SCALE GENOMIC DNA]</scope>
    <source>
        <strain evidence="2">WY2019</strain>
    </source>
</reference>
<sequence>MMVLCLAGHVGEFGGDKVDTGGKCSKECRGVRATAQPWTPGGILRITSVSQADLGTYCFVAHSVANTRHSQEARVMLKEPAARFEIKLQAFSGNGDGKRSSHVVSRHNVPLDTPGEWDPVAGLGSKKALTVGPTAVDLQGGGGAELCLHLGPLTDGTVSTDPKAGCSCSQDESSSLPEVVVDIHVGLAALIICLLCLLLGWRHRAESTGAPKAKDRWQKWARADSCSSVHKEGSGSLSLGSTEQDERLGRIDAKPEGSPDRPRCSSSPSGRPLLQTGVTGVLSSASDSLGWSWGLQKPGFEWREARGED</sequence>
<organism evidence="2 3">
    <name type="scientific">Bos mutus</name>
    <name type="common">wild yak</name>
    <dbReference type="NCBI Taxonomy" id="72004"/>
    <lineage>
        <taxon>Eukaryota</taxon>
        <taxon>Metazoa</taxon>
        <taxon>Chordata</taxon>
        <taxon>Craniata</taxon>
        <taxon>Vertebrata</taxon>
        <taxon>Euteleostomi</taxon>
        <taxon>Mammalia</taxon>
        <taxon>Eutheria</taxon>
        <taxon>Laurasiatheria</taxon>
        <taxon>Artiodactyla</taxon>
        <taxon>Ruminantia</taxon>
        <taxon>Pecora</taxon>
        <taxon>Bovidae</taxon>
        <taxon>Bovinae</taxon>
        <taxon>Bos</taxon>
    </lineage>
</organism>
<protein>
    <submittedName>
        <fullName evidence="2">Uncharacterized protein</fullName>
    </submittedName>
</protein>
<proteinExistence type="predicted"/>
<evidence type="ECO:0000256" key="1">
    <source>
        <dbReference type="SAM" id="MobiDB-lite"/>
    </source>
</evidence>
<evidence type="ECO:0000313" key="3">
    <source>
        <dbReference type="Proteomes" id="UP000322234"/>
    </source>
</evidence>
<comment type="caution">
    <text evidence="2">The sequence shown here is derived from an EMBL/GenBank/DDBJ whole genome shotgun (WGS) entry which is preliminary data.</text>
</comment>
<dbReference type="Proteomes" id="UP000322234">
    <property type="component" value="Unassembled WGS sequence"/>
</dbReference>
<keyword evidence="3" id="KW-1185">Reference proteome</keyword>
<evidence type="ECO:0000313" key="2">
    <source>
        <dbReference type="EMBL" id="MXQ95870.1"/>
    </source>
</evidence>
<name>A0A6B0S0K2_9CETA</name>
<dbReference type="EMBL" id="VBQZ03000149">
    <property type="protein sequence ID" value="MXQ95870.1"/>
    <property type="molecule type" value="Genomic_DNA"/>
</dbReference>
<accession>A0A6B0S0K2</accession>
<gene>
    <name evidence="2" type="ORF">E5288_WYG015131</name>
</gene>
<feature type="compositionally biased region" description="Basic and acidic residues" evidence="1">
    <location>
        <begin position="244"/>
        <end position="263"/>
    </location>
</feature>
<feature type="region of interest" description="Disordered" evidence="1">
    <location>
        <begin position="228"/>
        <end position="277"/>
    </location>
</feature>